<reference evidence="3" key="1">
    <citation type="journal article" date="2024" name="IScience">
        <title>Strigolactones Initiate the Formation of Haustorium-like Structures in Castilleja.</title>
        <authorList>
            <person name="Buerger M."/>
            <person name="Peterson D."/>
            <person name="Chory J."/>
        </authorList>
    </citation>
    <scope>NUCLEOTIDE SEQUENCE [LARGE SCALE GENOMIC DNA]</scope>
</reference>
<dbReference type="PANTHER" id="PTHR31293">
    <property type="entry name" value="RNI-LIKE SUPERFAMILY PROTEIN"/>
    <property type="match status" value="1"/>
</dbReference>
<protein>
    <recommendedName>
        <fullName evidence="1">F-box domain-containing protein</fullName>
    </recommendedName>
</protein>
<evidence type="ECO:0000259" key="1">
    <source>
        <dbReference type="PROSITE" id="PS50181"/>
    </source>
</evidence>
<dbReference type="PANTHER" id="PTHR31293:SF12">
    <property type="entry name" value="RNI-LIKE SUPERFAMILY PROTEIN"/>
    <property type="match status" value="1"/>
</dbReference>
<dbReference type="CDD" id="cd22160">
    <property type="entry name" value="F-box_AtFBL13-like"/>
    <property type="match status" value="1"/>
</dbReference>
<dbReference type="Proteomes" id="UP001632038">
    <property type="component" value="Unassembled WGS sequence"/>
</dbReference>
<dbReference type="InterPro" id="IPR032675">
    <property type="entry name" value="LRR_dom_sf"/>
</dbReference>
<dbReference type="InterPro" id="IPR001810">
    <property type="entry name" value="F-box_dom"/>
</dbReference>
<dbReference type="SUPFAM" id="SSF52047">
    <property type="entry name" value="RNI-like"/>
    <property type="match status" value="1"/>
</dbReference>
<name>A0ABD3CZC1_9LAMI</name>
<keyword evidence="3" id="KW-1185">Reference proteome</keyword>
<feature type="domain" description="F-box" evidence="1">
    <location>
        <begin position="20"/>
        <end position="68"/>
    </location>
</feature>
<evidence type="ECO:0000313" key="2">
    <source>
        <dbReference type="EMBL" id="KAL3634889.1"/>
    </source>
</evidence>
<dbReference type="EMBL" id="JAVIJP010000028">
    <property type="protein sequence ID" value="KAL3634889.1"/>
    <property type="molecule type" value="Genomic_DNA"/>
</dbReference>
<dbReference type="AlphaFoldDB" id="A0ABD3CZC1"/>
<dbReference type="Pfam" id="PF00646">
    <property type="entry name" value="F-box"/>
    <property type="match status" value="1"/>
</dbReference>
<dbReference type="InterPro" id="IPR055294">
    <property type="entry name" value="FBL60-like"/>
</dbReference>
<dbReference type="PROSITE" id="PS50181">
    <property type="entry name" value="FBOX"/>
    <property type="match status" value="1"/>
</dbReference>
<proteinExistence type="predicted"/>
<gene>
    <name evidence="2" type="ORF">CASFOL_021943</name>
</gene>
<dbReference type="Gene3D" id="1.20.1280.50">
    <property type="match status" value="1"/>
</dbReference>
<dbReference type="Pfam" id="PF24758">
    <property type="entry name" value="LRR_At5g56370"/>
    <property type="match status" value="1"/>
</dbReference>
<dbReference type="SUPFAM" id="SSF81383">
    <property type="entry name" value="F-box domain"/>
    <property type="match status" value="1"/>
</dbReference>
<dbReference type="InterPro" id="IPR036047">
    <property type="entry name" value="F-box-like_dom_sf"/>
</dbReference>
<organism evidence="2 3">
    <name type="scientific">Castilleja foliolosa</name>
    <dbReference type="NCBI Taxonomy" id="1961234"/>
    <lineage>
        <taxon>Eukaryota</taxon>
        <taxon>Viridiplantae</taxon>
        <taxon>Streptophyta</taxon>
        <taxon>Embryophyta</taxon>
        <taxon>Tracheophyta</taxon>
        <taxon>Spermatophyta</taxon>
        <taxon>Magnoliopsida</taxon>
        <taxon>eudicotyledons</taxon>
        <taxon>Gunneridae</taxon>
        <taxon>Pentapetalae</taxon>
        <taxon>asterids</taxon>
        <taxon>lamiids</taxon>
        <taxon>Lamiales</taxon>
        <taxon>Orobanchaceae</taxon>
        <taxon>Pedicularideae</taxon>
        <taxon>Castillejinae</taxon>
        <taxon>Castilleja</taxon>
    </lineage>
</organism>
<accession>A0ABD3CZC1</accession>
<dbReference type="InterPro" id="IPR053781">
    <property type="entry name" value="F-box_AtFBL13-like"/>
</dbReference>
<dbReference type="InterPro" id="IPR055411">
    <property type="entry name" value="LRR_FXL15/At3g58940/PEG3-like"/>
</dbReference>
<comment type="caution">
    <text evidence="2">The sequence shown here is derived from an EMBL/GenBank/DDBJ whole genome shotgun (WGS) entry which is preliminary data.</text>
</comment>
<evidence type="ECO:0000313" key="3">
    <source>
        <dbReference type="Proteomes" id="UP001632038"/>
    </source>
</evidence>
<dbReference type="Gene3D" id="3.80.10.10">
    <property type="entry name" value="Ribonuclease Inhibitor"/>
    <property type="match status" value="1"/>
</dbReference>
<sequence length="530" mass="62439">MNKQSVKRKRGYDDGSAITMDRLSQLPQPILHSILSLLSQKDAVRTSVLSKSWRYLWHGSLNVEFRDRDHGYTRNKRFWSFVDKTLQRYLDQNLFLQKFLVDLFYYDVDFALLQKWIPVLIMNMCVRSFNLIFDWDHNNTMFFPLPLVVFQSESLVELHLQRCDLNTLKSTDNVMLNNLQTLRLRDVHITDEIFEKIISSCPLIENLGLLSCIGLKSIKLHKHHNIKDFDCSVNDQIIIEIENIQILESVRIRNCGDWFLCRTNTHFPHLKTLNLHSLKLPAKTFDNFSSFFPCLSELVLDSCHGLKEFRLFSSSIKRLTIKMDPGKRIKAFIDTPNILYFEYLGRDFLPSIKFTTTSNEWKSQIALWYKLEQSDDDATSWSSKLNKLLKALSQSHIILHITLDLYHKLQINDSIGGLYKPVVVEHLKLWGCNSSYFDPTILNCFFRICRPRFMHIDMYSNVQAKRNLIEYVTKLIPDETGYYFGLQDLEEVSTEVFDMKAREWHCVKWTSSPALCLEQPIRFQLTWKEQ</sequence>